<sequence length="164" mass="17832">MTCLLAGSVGNNLLWCLTWATVKQSIHTCVSTEEEKARCRAGKQASGSHSHPPMNGDKVQSLSTAHFLFTSFYDNLLCTLDCRLNCHDKRLSCSSNTSLVTSKQLTFCIPHTSQARATSCADDNEVVGAGVVVIYRTNYSLDEGQTITPEICPLDTAQVEVTRG</sequence>
<proteinExistence type="predicted"/>
<feature type="chain" id="PRO_5004881966" evidence="1">
    <location>
        <begin position="21"/>
        <end position="164"/>
    </location>
</feature>
<dbReference type="GeneID" id="36346838"/>
<comment type="caution">
    <text evidence="2">The sequence shown here is derived from an EMBL/GenBank/DDBJ whole genome shotgun (WGS) entry which is preliminary data.</text>
</comment>
<evidence type="ECO:0000256" key="1">
    <source>
        <dbReference type="SAM" id="SignalP"/>
    </source>
</evidence>
<dbReference type="CTD" id="36346838"/>
<dbReference type="KEGG" id="egl:EGR_11125"/>
<keyword evidence="1" id="KW-0732">Signal</keyword>
<dbReference type="RefSeq" id="XP_024345213.1">
    <property type="nucleotide sequence ID" value="XM_024500372.1"/>
</dbReference>
<dbReference type="Proteomes" id="UP000019149">
    <property type="component" value="Unassembled WGS sequence"/>
</dbReference>
<name>W6U6R5_ECHGR</name>
<feature type="signal peptide" evidence="1">
    <location>
        <begin position="1"/>
        <end position="20"/>
    </location>
</feature>
<dbReference type="AlphaFoldDB" id="W6U6R5"/>
<reference evidence="2 3" key="1">
    <citation type="journal article" date="2013" name="Nat. Genet.">
        <title>The genome of the hydatid tapeworm Echinococcus granulosus.</title>
        <authorList>
            <person name="Zheng H."/>
            <person name="Zhang W."/>
            <person name="Zhang L."/>
            <person name="Zhang Z."/>
            <person name="Li J."/>
            <person name="Lu G."/>
            <person name="Zhu Y."/>
            <person name="Wang Y."/>
            <person name="Huang Y."/>
            <person name="Liu J."/>
            <person name="Kang H."/>
            <person name="Chen J."/>
            <person name="Wang L."/>
            <person name="Chen A."/>
            <person name="Yu S."/>
            <person name="Gao Z."/>
            <person name="Jin L."/>
            <person name="Gu W."/>
            <person name="Wang Z."/>
            <person name="Zhao L."/>
            <person name="Shi B."/>
            <person name="Wen H."/>
            <person name="Lin R."/>
            <person name="Jones M.K."/>
            <person name="Brejova B."/>
            <person name="Vinar T."/>
            <person name="Zhao G."/>
            <person name="McManus D.P."/>
            <person name="Chen Z."/>
            <person name="Zhou Y."/>
            <person name="Wang S."/>
        </authorList>
    </citation>
    <scope>NUCLEOTIDE SEQUENCE [LARGE SCALE GENOMIC DNA]</scope>
</reference>
<evidence type="ECO:0000313" key="3">
    <source>
        <dbReference type="Proteomes" id="UP000019149"/>
    </source>
</evidence>
<evidence type="ECO:0000313" key="2">
    <source>
        <dbReference type="EMBL" id="EUB54017.1"/>
    </source>
</evidence>
<protein>
    <submittedName>
        <fullName evidence="2">Uncharacterized protein</fullName>
    </submittedName>
</protein>
<keyword evidence="3" id="KW-1185">Reference proteome</keyword>
<gene>
    <name evidence="2" type="ORF">EGR_11125</name>
</gene>
<organism evidence="2 3">
    <name type="scientific">Echinococcus granulosus</name>
    <name type="common">Hydatid tapeworm</name>
    <dbReference type="NCBI Taxonomy" id="6210"/>
    <lineage>
        <taxon>Eukaryota</taxon>
        <taxon>Metazoa</taxon>
        <taxon>Spiralia</taxon>
        <taxon>Lophotrochozoa</taxon>
        <taxon>Platyhelminthes</taxon>
        <taxon>Cestoda</taxon>
        <taxon>Eucestoda</taxon>
        <taxon>Cyclophyllidea</taxon>
        <taxon>Taeniidae</taxon>
        <taxon>Echinococcus</taxon>
        <taxon>Echinococcus granulosus group</taxon>
    </lineage>
</organism>
<accession>W6U6R5</accession>
<dbReference type="EMBL" id="APAU02000397">
    <property type="protein sequence ID" value="EUB54017.1"/>
    <property type="molecule type" value="Genomic_DNA"/>
</dbReference>